<feature type="binding site" evidence="3">
    <location>
        <begin position="372"/>
        <end position="379"/>
    </location>
    <ligand>
        <name>ATP</name>
        <dbReference type="ChEBI" id="CHEBI:30616"/>
    </ligand>
</feature>
<keyword evidence="6" id="KW-0131">Cell cycle</keyword>
<dbReference type="GO" id="GO:0003677">
    <property type="term" value="F:DNA binding"/>
    <property type="evidence" value="ECO:0007669"/>
    <property type="project" value="InterPro"/>
</dbReference>
<evidence type="ECO:0000256" key="2">
    <source>
        <dbReference type="ARBA" id="ARBA00022840"/>
    </source>
</evidence>
<dbReference type="SMART" id="SM00382">
    <property type="entry name" value="AAA"/>
    <property type="match status" value="2"/>
</dbReference>
<accession>A0A7D4U8C7</accession>
<keyword evidence="6" id="KW-0132">Cell division</keyword>
<dbReference type="Proteomes" id="UP000502498">
    <property type="component" value="Chromosome"/>
</dbReference>
<dbReference type="GO" id="GO:0005524">
    <property type="term" value="F:ATP binding"/>
    <property type="evidence" value="ECO:0007669"/>
    <property type="project" value="UniProtKB-UniRule"/>
</dbReference>
<dbReference type="EMBL" id="CP054038">
    <property type="protein sequence ID" value="QKJ19886.1"/>
    <property type="molecule type" value="Genomic_DNA"/>
</dbReference>
<name>A0A7D4U8C7_9MICO</name>
<dbReference type="SUPFAM" id="SSF52540">
    <property type="entry name" value="P-loop containing nucleoside triphosphate hydrolases"/>
    <property type="match status" value="2"/>
</dbReference>
<dbReference type="PROSITE" id="PS50901">
    <property type="entry name" value="FTSK"/>
    <property type="match status" value="1"/>
</dbReference>
<dbReference type="InterPro" id="IPR003593">
    <property type="entry name" value="AAA+_ATPase"/>
</dbReference>
<dbReference type="Gene3D" id="3.40.50.300">
    <property type="entry name" value="P-loop containing nucleotide triphosphate hydrolases"/>
    <property type="match status" value="3"/>
</dbReference>
<keyword evidence="4" id="KW-1133">Transmembrane helix</keyword>
<keyword evidence="2 3" id="KW-0067">ATP-binding</keyword>
<protein>
    <submittedName>
        <fullName evidence="6">Cell division protein FtsK</fullName>
    </submittedName>
</protein>
<dbReference type="InterPro" id="IPR027417">
    <property type="entry name" value="P-loop_NTPase"/>
</dbReference>
<dbReference type="PANTHER" id="PTHR22683">
    <property type="entry name" value="SPORULATION PROTEIN RELATED"/>
    <property type="match status" value="1"/>
</dbReference>
<organism evidence="6 7">
    <name type="scientific">Microbacterium hominis</name>
    <dbReference type="NCBI Taxonomy" id="162426"/>
    <lineage>
        <taxon>Bacteria</taxon>
        <taxon>Bacillati</taxon>
        <taxon>Actinomycetota</taxon>
        <taxon>Actinomycetes</taxon>
        <taxon>Micrococcales</taxon>
        <taxon>Microbacteriaceae</taxon>
        <taxon>Microbacterium</taxon>
    </lineage>
</organism>
<dbReference type="CDD" id="cd01127">
    <property type="entry name" value="TrwB_TraG_TraD_VirD4"/>
    <property type="match status" value="1"/>
</dbReference>
<evidence type="ECO:0000313" key="7">
    <source>
        <dbReference type="Proteomes" id="UP000502498"/>
    </source>
</evidence>
<evidence type="ECO:0000259" key="5">
    <source>
        <dbReference type="PROSITE" id="PS50901"/>
    </source>
</evidence>
<sequence>MSPSAAAPTPLDDPFALDPDAPIELPGAWTAPPRPGVPILAAVVPVLGAVAIWLVTGSILALWLAALGPLLAAASVLDQRRVARRDRRAAVAAAAAARERAAAAIAARHGRERAQRWVRHPDCASLLAGDDIWRAMPGRAEALVLGAGEVPSDVRVSGGAGDPESVRLRAAAARLSDGPVAVPVLAGVAVSGPARAAEAVRRALALQLCLAFPPGELRLRADGEEWTRLVPHRFADAGSVLALVDAGEPVPADADIVLALVEPDAPPPPRCAAMLRLEGLGRGTVSFAGERTDVSVEAIGPAQATAIARDLAARAAVAFGRQRADEPVALAPLLSAAPPARRGTLPAVIGREADAPAVIDLVSDGPHAVVAGMTGSGKSELLISWVLALSAAHSTTEVSFLLADFKGGTAFEALTALPHVTGVLTDLDGQGARRALESLRAEVRWRESTIAAAGARDIRDPRVSLPRLVIVVDEFAALLGDHPELHALFVDVAARGRALGMHLVLGTQRAAGVIRDNLLANCPLRISLRVADPIDSRSLLGVDDAAQLSGGPEARGVALVRRASDSAPRRVRVALSEPADVGRIANAAAGGPRPRRPWLPALPARVPLEDLLDREREPGVLVLGLADEPEHQRQRLAGVRAADRGLLVVGGAGSGRSTALAVLAAQHRGAVQLPHDAEAAWDELHSLVEAPPSSGGLIVIDDLDVLPARFPPEYAPEVLDLLERVLRGAGAGGYLVAASTRRLGGATARLFDLLPHRLLLATRSRADHFAAGGESGHFEPDAPPGRGRLDGVAVQVAEAPVVAPSGRDDRAEWMPRAALTGFVARRSPATRAVVAAWEAAGVTVVGVDEWTEAPAGGTRMVVVGDPDGWQRRWRALAEMRSDHDVVVDASCASELRLLTGSRVLPPYCDAGRARAWLLREGADPVRIVLPSDDVRSDRP</sequence>
<dbReference type="CDD" id="cd01120">
    <property type="entry name" value="RecA-like_superfamily"/>
    <property type="match status" value="1"/>
</dbReference>
<dbReference type="InterPro" id="IPR050206">
    <property type="entry name" value="FtsK/SpoIIIE/SftA"/>
</dbReference>
<evidence type="ECO:0000256" key="4">
    <source>
        <dbReference type="SAM" id="Phobius"/>
    </source>
</evidence>
<evidence type="ECO:0000256" key="3">
    <source>
        <dbReference type="PROSITE-ProRule" id="PRU00289"/>
    </source>
</evidence>
<evidence type="ECO:0000256" key="1">
    <source>
        <dbReference type="ARBA" id="ARBA00022741"/>
    </source>
</evidence>
<dbReference type="PANTHER" id="PTHR22683:SF1">
    <property type="entry name" value="TYPE VII SECRETION SYSTEM PROTEIN ESSC"/>
    <property type="match status" value="1"/>
</dbReference>
<evidence type="ECO:0000313" key="6">
    <source>
        <dbReference type="EMBL" id="QKJ19886.1"/>
    </source>
</evidence>
<keyword evidence="1 3" id="KW-0547">Nucleotide-binding</keyword>
<feature type="transmembrane region" description="Helical" evidence="4">
    <location>
        <begin position="36"/>
        <end position="54"/>
    </location>
</feature>
<proteinExistence type="predicted"/>
<keyword evidence="4" id="KW-0472">Membrane</keyword>
<gene>
    <name evidence="6" type="ORF">HQM25_11305</name>
</gene>
<dbReference type="AlphaFoldDB" id="A0A7D4U8C7"/>
<keyword evidence="4" id="KW-0812">Transmembrane</keyword>
<reference evidence="6 7" key="1">
    <citation type="submission" date="2020-05" db="EMBL/GenBank/DDBJ databases">
        <title>Strain PA2F3 complete genome.</title>
        <authorList>
            <person name="Kim Y.-S."/>
            <person name="Kim S.-J."/>
            <person name="Jung H.-k."/>
            <person name="Kim S.-E."/>
            <person name="Kim K.-H."/>
        </authorList>
    </citation>
    <scope>NUCLEOTIDE SEQUENCE [LARGE SCALE GENOMIC DNA]</scope>
    <source>
        <strain evidence="6 7">PA2F3</strain>
    </source>
</reference>
<feature type="transmembrane region" description="Helical" evidence="4">
    <location>
        <begin position="60"/>
        <end position="77"/>
    </location>
</feature>
<dbReference type="Pfam" id="PF01580">
    <property type="entry name" value="FtsK_SpoIIIE"/>
    <property type="match status" value="1"/>
</dbReference>
<dbReference type="InterPro" id="IPR002543">
    <property type="entry name" value="FtsK_dom"/>
</dbReference>
<dbReference type="RefSeq" id="WP_172990322.1">
    <property type="nucleotide sequence ID" value="NZ_CP054038.1"/>
</dbReference>
<feature type="domain" description="FtsK" evidence="5">
    <location>
        <begin position="354"/>
        <end position="537"/>
    </location>
</feature>
<dbReference type="GO" id="GO:0051301">
    <property type="term" value="P:cell division"/>
    <property type="evidence" value="ECO:0007669"/>
    <property type="project" value="UniProtKB-KW"/>
</dbReference>